<dbReference type="KEGG" id="myb:102251129"/>
<evidence type="ECO:0000256" key="7">
    <source>
        <dbReference type="ARBA" id="ARBA00023136"/>
    </source>
</evidence>
<dbReference type="InterPro" id="IPR050160">
    <property type="entry name" value="MHC/Immunoglobulin"/>
</dbReference>
<evidence type="ECO:0000313" key="15">
    <source>
        <dbReference type="EMBL" id="EPQ08784.1"/>
    </source>
</evidence>
<dbReference type="GO" id="GO:0002250">
    <property type="term" value="P:adaptive immune response"/>
    <property type="evidence" value="ECO:0007669"/>
    <property type="project" value="UniProtKB-KW"/>
</dbReference>
<keyword evidence="9" id="KW-0325">Glycoprotein</keyword>
<dbReference type="PROSITE" id="PS00290">
    <property type="entry name" value="IG_MHC"/>
    <property type="match status" value="1"/>
</dbReference>
<evidence type="ECO:0000256" key="13">
    <source>
        <dbReference type="SAM" id="SignalP"/>
    </source>
</evidence>
<dbReference type="SUPFAM" id="SSF48726">
    <property type="entry name" value="Immunoglobulin"/>
    <property type="match status" value="1"/>
</dbReference>
<dbReference type="InterPro" id="IPR011162">
    <property type="entry name" value="MHC_I/II-like_Ag-recog"/>
</dbReference>
<keyword evidence="7 12" id="KW-0472">Membrane</keyword>
<evidence type="ECO:0000259" key="14">
    <source>
        <dbReference type="PROSITE" id="PS50835"/>
    </source>
</evidence>
<feature type="domain" description="Ig-like" evidence="14">
    <location>
        <begin position="113"/>
        <end position="193"/>
    </location>
</feature>
<evidence type="ECO:0000256" key="8">
    <source>
        <dbReference type="ARBA" id="ARBA00023157"/>
    </source>
</evidence>
<dbReference type="Proteomes" id="UP000052978">
    <property type="component" value="Unassembled WGS sequence"/>
</dbReference>
<comment type="subcellular location">
    <subcellularLocation>
        <location evidence="1">Membrane</location>
        <topology evidence="1">Single-pass type I membrane protein</topology>
    </subcellularLocation>
</comment>
<dbReference type="PANTHER" id="PTHR19944">
    <property type="entry name" value="MHC CLASS II-RELATED"/>
    <property type="match status" value="1"/>
</dbReference>
<evidence type="ECO:0000256" key="2">
    <source>
        <dbReference type="ARBA" id="ARBA00007394"/>
    </source>
</evidence>
<organism evidence="15 16">
    <name type="scientific">Myotis brandtii</name>
    <name type="common">Brandt's bat</name>
    <dbReference type="NCBI Taxonomy" id="109478"/>
    <lineage>
        <taxon>Eukaryota</taxon>
        <taxon>Metazoa</taxon>
        <taxon>Chordata</taxon>
        <taxon>Craniata</taxon>
        <taxon>Vertebrata</taxon>
        <taxon>Euteleostomi</taxon>
        <taxon>Mammalia</taxon>
        <taxon>Eutheria</taxon>
        <taxon>Laurasiatheria</taxon>
        <taxon>Chiroptera</taxon>
        <taxon>Yangochiroptera</taxon>
        <taxon>Vespertilionidae</taxon>
        <taxon>Myotis</taxon>
    </lineage>
</organism>
<dbReference type="InterPro" id="IPR013783">
    <property type="entry name" value="Ig-like_fold"/>
</dbReference>
<dbReference type="PANTHER" id="PTHR19944:SF59">
    <property type="entry name" value="HLA CLASS II HISTOCOMPATIBILITY ANTIGEN, DQ ALPHA 1 CHAIN"/>
    <property type="match status" value="1"/>
</dbReference>
<name>S7MW80_MYOBR</name>
<dbReference type="OrthoDB" id="8925804at2759"/>
<reference evidence="15 16" key="1">
    <citation type="journal article" date="2013" name="Nat. Commun.">
        <title>Genome analysis reveals insights into physiology and longevity of the Brandt's bat Myotis brandtii.</title>
        <authorList>
            <person name="Seim I."/>
            <person name="Fang X."/>
            <person name="Xiong Z."/>
            <person name="Lobanov A.V."/>
            <person name="Huang Z."/>
            <person name="Ma S."/>
            <person name="Feng Y."/>
            <person name="Turanov A.A."/>
            <person name="Zhu Y."/>
            <person name="Lenz T.L."/>
            <person name="Gerashchenko M.V."/>
            <person name="Fan D."/>
            <person name="Hee Yim S."/>
            <person name="Yao X."/>
            <person name="Jordan D."/>
            <person name="Xiong Y."/>
            <person name="Ma Y."/>
            <person name="Lyapunov A.N."/>
            <person name="Chen G."/>
            <person name="Kulakova O.I."/>
            <person name="Sun Y."/>
            <person name="Lee S.G."/>
            <person name="Bronson R.T."/>
            <person name="Moskalev A.A."/>
            <person name="Sunyaev S.R."/>
            <person name="Zhang G."/>
            <person name="Krogh A."/>
            <person name="Wang J."/>
            <person name="Gladyshev V.N."/>
        </authorList>
    </citation>
    <scope>NUCLEOTIDE SEQUENCE [LARGE SCALE GENOMIC DNA]</scope>
</reference>
<keyword evidence="16" id="KW-1185">Reference proteome</keyword>
<dbReference type="EMBL" id="KE162539">
    <property type="protein sequence ID" value="EPQ08784.1"/>
    <property type="molecule type" value="Genomic_DNA"/>
</dbReference>
<feature type="chain" id="PRO_5004543118" evidence="13">
    <location>
        <begin position="24"/>
        <end position="255"/>
    </location>
</feature>
<dbReference type="AlphaFoldDB" id="S7MW80"/>
<dbReference type="SMART" id="SM00920">
    <property type="entry name" value="MHC_II_alpha"/>
    <property type="match status" value="1"/>
</dbReference>
<dbReference type="GO" id="GO:0002504">
    <property type="term" value="P:antigen processing and presentation of peptide or polysaccharide antigen via MHC class II"/>
    <property type="evidence" value="ECO:0007669"/>
    <property type="project" value="UniProtKB-KW"/>
</dbReference>
<dbReference type="InterPro" id="IPR003006">
    <property type="entry name" value="Ig/MHC_CS"/>
</dbReference>
<keyword evidence="10" id="KW-0491">MHC II</keyword>
<dbReference type="SMART" id="SM00407">
    <property type="entry name" value="IGc1"/>
    <property type="match status" value="1"/>
</dbReference>
<dbReference type="Gene3D" id="3.10.320.10">
    <property type="entry name" value="Class II Histocompatibility Antigen, M Beta Chain, Chain B, domain 1"/>
    <property type="match status" value="1"/>
</dbReference>
<evidence type="ECO:0000256" key="9">
    <source>
        <dbReference type="ARBA" id="ARBA00023180"/>
    </source>
</evidence>
<protein>
    <submittedName>
        <fullName evidence="15">SLA class II histocompatibility antigen, DQ haplotype D alpha chain</fullName>
    </submittedName>
</protein>
<dbReference type="SUPFAM" id="SSF54452">
    <property type="entry name" value="MHC antigen-recognition domain"/>
    <property type="match status" value="1"/>
</dbReference>
<evidence type="ECO:0000313" key="16">
    <source>
        <dbReference type="Proteomes" id="UP000052978"/>
    </source>
</evidence>
<dbReference type="Gene3D" id="2.60.40.10">
    <property type="entry name" value="Immunoglobulins"/>
    <property type="match status" value="1"/>
</dbReference>
<dbReference type="GO" id="GO:0042613">
    <property type="term" value="C:MHC class II protein complex"/>
    <property type="evidence" value="ECO:0007669"/>
    <property type="project" value="UniProtKB-KW"/>
</dbReference>
<dbReference type="Pfam" id="PF07654">
    <property type="entry name" value="C1-set"/>
    <property type="match status" value="1"/>
</dbReference>
<keyword evidence="6" id="KW-1064">Adaptive immunity</keyword>
<accession>S7MW80</accession>
<sequence length="255" mass="28042">MAPSEALILGALALASTLSPCGGGDIRADHVGTYGTNVYQTYGASGQFTYEFDGDELFYVDLKTRETVWRLPEFSNFTKFETQNALQNIVVAKRNLDTLIKDSNFTPATNEIPEVAVFPKSPVTLGIPNTLICLVDNIFPPVINITWLYNGHPVAEGVAETTFYPKSDHSFLRLSYLTFLPSTEDFYDCRVAHWGLEEPLLKHWEPEIPAPMSELTETVVCALGLAVGLVGIVAGSVLTIRRLHAGAASRSWRTT</sequence>
<evidence type="ECO:0000256" key="5">
    <source>
        <dbReference type="ARBA" id="ARBA00022989"/>
    </source>
</evidence>
<evidence type="ECO:0000256" key="12">
    <source>
        <dbReference type="SAM" id="Phobius"/>
    </source>
</evidence>
<evidence type="ECO:0000256" key="11">
    <source>
        <dbReference type="RuleBase" id="RU004238"/>
    </source>
</evidence>
<dbReference type="FunFam" id="2.60.40.10:FF:000280">
    <property type="entry name" value="HLA class II histocompatibility antigen, DR alpha chain"/>
    <property type="match status" value="1"/>
</dbReference>
<dbReference type="eggNOG" id="ENOG502RXYJ">
    <property type="taxonomic scope" value="Eukaryota"/>
</dbReference>
<keyword evidence="8" id="KW-1015">Disulfide bond</keyword>
<comment type="similarity">
    <text evidence="2 11">Belongs to the MHC class II family.</text>
</comment>
<keyword evidence="5 12" id="KW-1133">Transmembrane helix</keyword>
<evidence type="ECO:0000256" key="6">
    <source>
        <dbReference type="ARBA" id="ARBA00023130"/>
    </source>
</evidence>
<keyword evidence="4" id="KW-0391">Immunity</keyword>
<dbReference type="FunFam" id="3.10.320.10:FF:000002">
    <property type="entry name" value="HLA class II histocompatibility antigen, DR alpha chain"/>
    <property type="match status" value="1"/>
</dbReference>
<dbReference type="InterPro" id="IPR001003">
    <property type="entry name" value="MHC_II_a_N"/>
</dbReference>
<keyword evidence="3 12" id="KW-0812">Transmembrane</keyword>
<dbReference type="Pfam" id="PF00993">
    <property type="entry name" value="MHC_II_alpha"/>
    <property type="match status" value="1"/>
</dbReference>
<evidence type="ECO:0000256" key="3">
    <source>
        <dbReference type="ARBA" id="ARBA00022692"/>
    </source>
</evidence>
<dbReference type="InterPro" id="IPR007110">
    <property type="entry name" value="Ig-like_dom"/>
</dbReference>
<feature type="signal peptide" evidence="13">
    <location>
        <begin position="1"/>
        <end position="23"/>
    </location>
</feature>
<evidence type="ECO:0000256" key="1">
    <source>
        <dbReference type="ARBA" id="ARBA00004479"/>
    </source>
</evidence>
<evidence type="ECO:0000256" key="10">
    <source>
        <dbReference type="ARBA" id="ARBA00023182"/>
    </source>
</evidence>
<dbReference type="PROSITE" id="PS50835">
    <property type="entry name" value="IG_LIKE"/>
    <property type="match status" value="1"/>
</dbReference>
<proteinExistence type="inferred from homology"/>
<dbReference type="InterPro" id="IPR036179">
    <property type="entry name" value="Ig-like_dom_sf"/>
</dbReference>
<feature type="transmembrane region" description="Helical" evidence="12">
    <location>
        <begin position="222"/>
        <end position="240"/>
    </location>
</feature>
<keyword evidence="13" id="KW-0732">Signal</keyword>
<dbReference type="InterPro" id="IPR003597">
    <property type="entry name" value="Ig_C1-set"/>
</dbReference>
<gene>
    <name evidence="15" type="ORF">D623_10004231</name>
</gene>
<evidence type="ECO:0000256" key="4">
    <source>
        <dbReference type="ARBA" id="ARBA00022859"/>
    </source>
</evidence>
<dbReference type="InterPro" id="IPR014745">
    <property type="entry name" value="MHC_II_a/b_N"/>
</dbReference>